<dbReference type="InterPro" id="IPR001623">
    <property type="entry name" value="DnaJ_domain"/>
</dbReference>
<keyword evidence="7" id="KW-1185">Reference proteome</keyword>
<dbReference type="Pfam" id="PF01556">
    <property type="entry name" value="DnaJ_C"/>
    <property type="match status" value="1"/>
</dbReference>
<feature type="domain" description="J" evidence="5">
    <location>
        <begin position="10"/>
        <end position="75"/>
    </location>
</feature>
<evidence type="ECO:0000256" key="1">
    <source>
        <dbReference type="ARBA" id="ARBA00022705"/>
    </source>
</evidence>
<sequence length="333" mass="35536">MASQDWFDKDFYKVLGVSKDISDADLKKTYRKLARTYHPDSNPGDAAAEAKFKEISEAYSVLSDKEQRAEYDQIRAMGSGGARFTAGGQGAGGFEDVFSMFNQGRGGGAGARYQAEDFEDIFSMFNQGGNSFGSGRFGQPTGGFRGYGGPTRGADVTARTTIDFITATKGETISLQGEDGKPFKVKIPAGVADGQKIRLRGRGRPSPDGGETGDIVVAVTVRPHPVFTRDGLNLRVTVPVTFTEATLGATIEVPTLGGDPVKLRVAPGTPSGRVLRVKGRGVETAKGTGDLLAEVQVAVPSHLDDAAREALERYHELEPKENPRADLMSRARG</sequence>
<dbReference type="Gene3D" id="2.60.260.20">
    <property type="entry name" value="Urease metallochaperone UreE, N-terminal domain"/>
    <property type="match status" value="2"/>
</dbReference>
<evidence type="ECO:0000259" key="5">
    <source>
        <dbReference type="PROSITE" id="PS50076"/>
    </source>
</evidence>
<name>A0ABP7AQL8_9MICO</name>
<keyword evidence="2" id="KW-0346">Stress response</keyword>
<evidence type="ECO:0000256" key="2">
    <source>
        <dbReference type="ARBA" id="ARBA00023016"/>
    </source>
</evidence>
<dbReference type="PANTHER" id="PTHR43096:SF54">
    <property type="entry name" value="CHAPERONE PROTEIN DNAJ 1"/>
    <property type="match status" value="1"/>
</dbReference>
<proteinExistence type="predicted"/>
<dbReference type="PROSITE" id="PS00636">
    <property type="entry name" value="DNAJ_1"/>
    <property type="match status" value="1"/>
</dbReference>
<dbReference type="InterPro" id="IPR018253">
    <property type="entry name" value="DnaJ_domain_CS"/>
</dbReference>
<dbReference type="PANTHER" id="PTHR43096">
    <property type="entry name" value="DNAJ HOMOLOG 1, MITOCHONDRIAL-RELATED"/>
    <property type="match status" value="1"/>
</dbReference>
<accession>A0ABP7AQL8</accession>
<gene>
    <name evidence="6" type="ORF">GCM10022200_22180</name>
</gene>
<dbReference type="PROSITE" id="PS50076">
    <property type="entry name" value="DNAJ_2"/>
    <property type="match status" value="1"/>
</dbReference>
<evidence type="ECO:0000256" key="4">
    <source>
        <dbReference type="SAM" id="MobiDB-lite"/>
    </source>
</evidence>
<evidence type="ECO:0000256" key="3">
    <source>
        <dbReference type="ARBA" id="ARBA00023186"/>
    </source>
</evidence>
<keyword evidence="1" id="KW-0235">DNA replication</keyword>
<comment type="caution">
    <text evidence="6">The sequence shown here is derived from an EMBL/GenBank/DDBJ whole genome shotgun (WGS) entry which is preliminary data.</text>
</comment>
<dbReference type="CDD" id="cd10747">
    <property type="entry name" value="DnaJ_C"/>
    <property type="match status" value="1"/>
</dbReference>
<dbReference type="Proteomes" id="UP001501697">
    <property type="component" value="Unassembled WGS sequence"/>
</dbReference>
<dbReference type="SMART" id="SM00271">
    <property type="entry name" value="DnaJ"/>
    <property type="match status" value="1"/>
</dbReference>
<dbReference type="Pfam" id="PF00226">
    <property type="entry name" value="DnaJ"/>
    <property type="match status" value="1"/>
</dbReference>
<feature type="region of interest" description="Disordered" evidence="4">
    <location>
        <begin position="312"/>
        <end position="333"/>
    </location>
</feature>
<dbReference type="Gene3D" id="1.10.287.110">
    <property type="entry name" value="DnaJ domain"/>
    <property type="match status" value="1"/>
</dbReference>
<evidence type="ECO:0000313" key="7">
    <source>
        <dbReference type="Proteomes" id="UP001501697"/>
    </source>
</evidence>
<evidence type="ECO:0000313" key="6">
    <source>
        <dbReference type="EMBL" id="GAA3638357.1"/>
    </source>
</evidence>
<dbReference type="InterPro" id="IPR036869">
    <property type="entry name" value="J_dom_sf"/>
</dbReference>
<dbReference type="SUPFAM" id="SSF49493">
    <property type="entry name" value="HSP40/DnaJ peptide-binding domain"/>
    <property type="match status" value="2"/>
</dbReference>
<dbReference type="InterPro" id="IPR002939">
    <property type="entry name" value="DnaJ_C"/>
</dbReference>
<protein>
    <submittedName>
        <fullName evidence="6">DnaJ C-terminal domain-containing protein</fullName>
    </submittedName>
</protein>
<dbReference type="RefSeq" id="WP_344738525.1">
    <property type="nucleotide sequence ID" value="NZ_BAAAYU010000005.1"/>
</dbReference>
<dbReference type="SUPFAM" id="SSF46565">
    <property type="entry name" value="Chaperone J-domain"/>
    <property type="match status" value="1"/>
</dbReference>
<keyword evidence="3" id="KW-0143">Chaperone</keyword>
<dbReference type="InterPro" id="IPR008971">
    <property type="entry name" value="HSP40/DnaJ_pept-bd"/>
</dbReference>
<dbReference type="EMBL" id="BAAAYU010000005">
    <property type="protein sequence ID" value="GAA3638357.1"/>
    <property type="molecule type" value="Genomic_DNA"/>
</dbReference>
<organism evidence="6 7">
    <name type="scientific">Microbacterium awajiense</name>
    <dbReference type="NCBI Taxonomy" id="415214"/>
    <lineage>
        <taxon>Bacteria</taxon>
        <taxon>Bacillati</taxon>
        <taxon>Actinomycetota</taxon>
        <taxon>Actinomycetes</taxon>
        <taxon>Micrococcales</taxon>
        <taxon>Microbacteriaceae</taxon>
        <taxon>Microbacterium</taxon>
    </lineage>
</organism>
<reference evidence="7" key="1">
    <citation type="journal article" date="2019" name="Int. J. Syst. Evol. Microbiol.">
        <title>The Global Catalogue of Microorganisms (GCM) 10K type strain sequencing project: providing services to taxonomists for standard genome sequencing and annotation.</title>
        <authorList>
            <consortium name="The Broad Institute Genomics Platform"/>
            <consortium name="The Broad Institute Genome Sequencing Center for Infectious Disease"/>
            <person name="Wu L."/>
            <person name="Ma J."/>
        </authorList>
    </citation>
    <scope>NUCLEOTIDE SEQUENCE [LARGE SCALE GENOMIC DNA]</scope>
    <source>
        <strain evidence="7">JCM 16544</strain>
    </source>
</reference>
<dbReference type="CDD" id="cd06257">
    <property type="entry name" value="DnaJ"/>
    <property type="match status" value="1"/>
</dbReference>
<dbReference type="PRINTS" id="PR00625">
    <property type="entry name" value="JDOMAIN"/>
</dbReference>